<dbReference type="AlphaFoldDB" id="A0A1Y3AKQ5"/>
<feature type="non-terminal residue" evidence="2">
    <location>
        <position position="79"/>
    </location>
</feature>
<evidence type="ECO:0000313" key="2">
    <source>
        <dbReference type="EMBL" id="OTF69041.1"/>
    </source>
</evidence>
<name>A0A1Y3AKQ5_EURMA</name>
<evidence type="ECO:0000256" key="1">
    <source>
        <dbReference type="SAM" id="MobiDB-lite"/>
    </source>
</evidence>
<dbReference type="EMBL" id="MUJZ01072475">
    <property type="protein sequence ID" value="OTF69041.1"/>
    <property type="molecule type" value="Genomic_DNA"/>
</dbReference>
<protein>
    <submittedName>
        <fullName evidence="2">Uncharacterized protein</fullName>
    </submittedName>
</protein>
<sequence length="79" mass="9151">MDNHGRSSIVGNHESVNDDDGGGIDELKNLTKQSLQMFRNIVGSEYFIDQYNQCRNQISHRRLERRKQRAVQMVMNTVA</sequence>
<comment type="caution">
    <text evidence="2">The sequence shown here is derived from an EMBL/GenBank/DDBJ whole genome shotgun (WGS) entry which is preliminary data.</text>
</comment>
<keyword evidence="3" id="KW-1185">Reference proteome</keyword>
<evidence type="ECO:0000313" key="3">
    <source>
        <dbReference type="Proteomes" id="UP000194236"/>
    </source>
</evidence>
<dbReference type="Proteomes" id="UP000194236">
    <property type="component" value="Unassembled WGS sequence"/>
</dbReference>
<accession>A0A1Y3AKQ5</accession>
<organism evidence="2 3">
    <name type="scientific">Euroglyphus maynei</name>
    <name type="common">Mayne's house dust mite</name>
    <dbReference type="NCBI Taxonomy" id="6958"/>
    <lineage>
        <taxon>Eukaryota</taxon>
        <taxon>Metazoa</taxon>
        <taxon>Ecdysozoa</taxon>
        <taxon>Arthropoda</taxon>
        <taxon>Chelicerata</taxon>
        <taxon>Arachnida</taxon>
        <taxon>Acari</taxon>
        <taxon>Acariformes</taxon>
        <taxon>Sarcoptiformes</taxon>
        <taxon>Astigmata</taxon>
        <taxon>Psoroptidia</taxon>
        <taxon>Analgoidea</taxon>
        <taxon>Pyroglyphidae</taxon>
        <taxon>Pyroglyphinae</taxon>
        <taxon>Euroglyphus</taxon>
    </lineage>
</organism>
<reference evidence="2 3" key="1">
    <citation type="submission" date="2017-03" db="EMBL/GenBank/DDBJ databases">
        <title>Genome Survey of Euroglyphus maynei.</title>
        <authorList>
            <person name="Arlian L.G."/>
            <person name="Morgan M.S."/>
            <person name="Rider S.D."/>
        </authorList>
    </citation>
    <scope>NUCLEOTIDE SEQUENCE [LARGE SCALE GENOMIC DNA]</scope>
    <source>
        <strain evidence="2">Arlian Lab</strain>
        <tissue evidence="2">Whole body</tissue>
    </source>
</reference>
<gene>
    <name evidence="2" type="ORF">BLA29_011699</name>
</gene>
<feature type="region of interest" description="Disordered" evidence="1">
    <location>
        <begin position="1"/>
        <end position="25"/>
    </location>
</feature>
<proteinExistence type="predicted"/>